<sequence length="453" mass="49841">MSHDLYGQTTSLSDPAAIAAWNATMQGFLAHSACTPEHLGAVLRTDPDFALAQAVQGLFLMLMGRRELVADAVSALARAQRIERQGAVLPRERLYIDALADWIGGHPGAAVQRLEQVLRADPGDALAMKLGHAIRFVLGDATGMRRSVERVLPAYDRSHPGYGYLLGCHAFSLEETGDYARAETTGRHALWLAPDDAWGLHAVAHVHDMTGCARRGLDWLEGREGAWAHCNNFRFHVCWHKALMYLDLGRIDAVLALYDREIRAERTDDYRDIANATALLMRLDLEGVDVADRWQELADLAETRTQDGCLIFADLHYLLALNGDSRDAAAHRLIRRIGRDAARSDTRTGRNMAHPGRAAAAGLRDFAEGRFASAFAHLSAARGDMQRVGGSHAQRDLFERMTIDAGIRAGQFDAAEAILNDRSRRRSRDDGYAHARRDMIAAGRGAALDIPAQ</sequence>
<evidence type="ECO:0000256" key="1">
    <source>
        <dbReference type="ARBA" id="ARBA00005857"/>
    </source>
</evidence>
<dbReference type="PANTHER" id="PTHR16263:SF4">
    <property type="entry name" value="TETRATRICOPEPTIDE REPEAT PROTEIN 38"/>
    <property type="match status" value="1"/>
</dbReference>
<dbReference type="Proteomes" id="UP000237655">
    <property type="component" value="Chromosome"/>
</dbReference>
<evidence type="ECO:0000313" key="6">
    <source>
        <dbReference type="Proteomes" id="UP000237655"/>
    </source>
</evidence>
<organism evidence="5 6">
    <name type="scientific">Pukyongiella litopenaei</name>
    <dbReference type="NCBI Taxonomy" id="2605946"/>
    <lineage>
        <taxon>Bacteria</taxon>
        <taxon>Pseudomonadati</taxon>
        <taxon>Pseudomonadota</taxon>
        <taxon>Alphaproteobacteria</taxon>
        <taxon>Rhodobacterales</taxon>
        <taxon>Paracoccaceae</taxon>
        <taxon>Pukyongiella</taxon>
    </lineage>
</organism>
<protein>
    <recommendedName>
        <fullName evidence="2">Tetratricopeptide repeat protein 38</fullName>
    </recommendedName>
</protein>
<dbReference type="KEGG" id="thas:C6Y53_13480"/>
<keyword evidence="4" id="KW-0802">TPR repeat</keyword>
<proteinExistence type="inferred from homology"/>
<dbReference type="InterPro" id="IPR033891">
    <property type="entry name" value="TTC38"/>
</dbReference>
<reference evidence="6" key="1">
    <citation type="submission" date="2018-03" db="EMBL/GenBank/DDBJ databases">
        <title>Genomic analysis of the strain SH-1 isolated from shrimp intestine.</title>
        <authorList>
            <person name="Kim Y.-S."/>
            <person name="Kim S.-E."/>
            <person name="Kim K.-H."/>
        </authorList>
    </citation>
    <scope>NUCLEOTIDE SEQUENCE [LARGE SCALE GENOMIC DNA]</scope>
    <source>
        <strain evidence="6">SH-1</strain>
    </source>
</reference>
<dbReference type="Gene3D" id="1.25.40.10">
    <property type="entry name" value="Tetratricopeptide repeat domain"/>
    <property type="match status" value="1"/>
</dbReference>
<dbReference type="InterPro" id="IPR011990">
    <property type="entry name" value="TPR-like_helical_dom_sf"/>
</dbReference>
<dbReference type="AlphaFoldDB" id="A0A2S0MRV4"/>
<evidence type="ECO:0000256" key="4">
    <source>
        <dbReference type="ARBA" id="ARBA00022803"/>
    </source>
</evidence>
<accession>A0A2S0MRV4</accession>
<dbReference type="CDD" id="cd05804">
    <property type="entry name" value="StaR_like"/>
    <property type="match status" value="1"/>
</dbReference>
<keyword evidence="3" id="KW-0677">Repeat</keyword>
<dbReference type="SUPFAM" id="SSF48452">
    <property type="entry name" value="TPR-like"/>
    <property type="match status" value="1"/>
</dbReference>
<name>A0A2S0MRV4_9RHOB</name>
<dbReference type="EMBL" id="CP027665">
    <property type="protein sequence ID" value="AVO38602.1"/>
    <property type="molecule type" value="Genomic_DNA"/>
</dbReference>
<evidence type="ECO:0000256" key="3">
    <source>
        <dbReference type="ARBA" id="ARBA00022737"/>
    </source>
</evidence>
<evidence type="ECO:0000256" key="2">
    <source>
        <dbReference type="ARBA" id="ARBA00019992"/>
    </source>
</evidence>
<keyword evidence="6" id="KW-1185">Reference proteome</keyword>
<comment type="similarity">
    <text evidence="1">Belongs to the TTC38 family.</text>
</comment>
<dbReference type="PANTHER" id="PTHR16263">
    <property type="entry name" value="TETRATRICOPEPTIDE REPEAT PROTEIN 38"/>
    <property type="match status" value="1"/>
</dbReference>
<evidence type="ECO:0000313" key="5">
    <source>
        <dbReference type="EMBL" id="AVO38602.1"/>
    </source>
</evidence>
<gene>
    <name evidence="5" type="ORF">C6Y53_13480</name>
</gene>
<dbReference type="RefSeq" id="WP_106472913.1">
    <property type="nucleotide sequence ID" value="NZ_CP027665.1"/>
</dbReference>